<sequence>MGVAFLLPRLTALFGTAVRSSITPDRRAGSATPRFTV</sequence>
<proteinExistence type="predicted"/>
<organism evidence="1 2">
    <name type="scientific">Asaia bogorensis</name>
    <dbReference type="NCBI Taxonomy" id="91915"/>
    <lineage>
        <taxon>Bacteria</taxon>
        <taxon>Pseudomonadati</taxon>
        <taxon>Pseudomonadota</taxon>
        <taxon>Alphaproteobacteria</taxon>
        <taxon>Acetobacterales</taxon>
        <taxon>Acetobacteraceae</taxon>
        <taxon>Asaia</taxon>
    </lineage>
</organism>
<evidence type="ECO:0000313" key="2">
    <source>
        <dbReference type="Proteomes" id="UP000027583"/>
    </source>
</evidence>
<comment type="caution">
    <text evidence="1">The sequence shown here is derived from an EMBL/GenBank/DDBJ whole genome shotgun (WGS) entry which is preliminary data.</text>
</comment>
<dbReference type="EMBL" id="CBLX010000023">
    <property type="protein sequence ID" value="CDG40714.1"/>
    <property type="molecule type" value="Genomic_DNA"/>
</dbReference>
<accession>A0A060QHV8</accession>
<evidence type="ECO:0000313" key="1">
    <source>
        <dbReference type="EMBL" id="CDG40714.1"/>
    </source>
</evidence>
<protein>
    <submittedName>
        <fullName evidence="1">Uncharacterized protein</fullName>
    </submittedName>
</protein>
<name>A0A060QHV8_9PROT</name>
<dbReference type="Proteomes" id="UP000027583">
    <property type="component" value="Unassembled WGS sequence"/>
</dbReference>
<gene>
    <name evidence="1" type="ORF">ASAP_2669</name>
</gene>
<reference evidence="1 2" key="2">
    <citation type="journal article" date="2014" name="PLoS ONE">
        <title>Evolution of mitochondria reconstructed from the energy metabolism of living bacteria.</title>
        <authorList>
            <person name="Degli Esposti M."/>
            <person name="Chouaia B."/>
            <person name="Comandatore F."/>
            <person name="Crotti E."/>
            <person name="Sassera D."/>
            <person name="Lievens P.M."/>
            <person name="Daffonchio D."/>
            <person name="Bandi C."/>
        </authorList>
    </citation>
    <scope>NUCLEOTIDE SEQUENCE [LARGE SCALE GENOMIC DNA]</scope>
    <source>
        <strain evidence="1 2">SF2.1</strain>
    </source>
</reference>
<reference evidence="1 2" key="1">
    <citation type="journal article" date="2014" name="Genome Biol. Evol.">
        <title>Acetic acid bacteria genomes reveal functional traits for adaptation to life in insect guts.</title>
        <authorList>
            <person name="Chouaia B."/>
            <person name="Gaiarsa S."/>
            <person name="Crotti E."/>
            <person name="Comandatore F."/>
            <person name="Degli Esposti M."/>
            <person name="Ricci I."/>
            <person name="Alma A."/>
            <person name="Favia G."/>
            <person name="Bandi C."/>
            <person name="Daffonchio D."/>
        </authorList>
    </citation>
    <scope>NUCLEOTIDE SEQUENCE [LARGE SCALE GENOMIC DNA]</scope>
    <source>
        <strain evidence="1 2">SF2.1</strain>
    </source>
</reference>
<dbReference type="AlphaFoldDB" id="A0A060QHV8"/>